<reference evidence="5" key="1">
    <citation type="submission" date="2016-06" db="UniProtKB">
        <authorList>
            <consortium name="WormBaseParasite"/>
        </authorList>
    </citation>
    <scope>IDENTIFICATION</scope>
</reference>
<dbReference type="InterPro" id="IPR008962">
    <property type="entry name" value="PapD-like_sf"/>
</dbReference>
<dbReference type="Proteomes" id="UP000271087">
    <property type="component" value="Unassembled WGS sequence"/>
</dbReference>
<dbReference type="Pfam" id="PF00635">
    <property type="entry name" value="Motile_Sperm"/>
    <property type="match status" value="1"/>
</dbReference>
<accession>A0A182EBY7</accession>
<name>A0A182EBY7_ONCOC</name>
<dbReference type="SUPFAM" id="SSF49354">
    <property type="entry name" value="PapD-like"/>
    <property type="match status" value="1"/>
</dbReference>
<dbReference type="Gene3D" id="2.60.40.10">
    <property type="entry name" value="Immunoglobulins"/>
    <property type="match status" value="1"/>
</dbReference>
<dbReference type="InterPro" id="IPR000535">
    <property type="entry name" value="MSP_dom"/>
</dbReference>
<evidence type="ECO:0000313" key="5">
    <source>
        <dbReference type="WBParaSite" id="nOo.2.0.1.t05577-RA"/>
    </source>
</evidence>
<gene>
    <name evidence="3" type="ORF">NOO_LOCUS5577</name>
</gene>
<dbReference type="EMBL" id="UYRW01001520">
    <property type="protein sequence ID" value="VDK78187.1"/>
    <property type="molecule type" value="Genomic_DNA"/>
</dbReference>
<proteinExistence type="predicted"/>
<protein>
    <recommendedName>
        <fullName evidence="1">Major sperm protein</fullName>
    </recommendedName>
</protein>
<evidence type="ECO:0000256" key="1">
    <source>
        <dbReference type="RuleBase" id="RU003425"/>
    </source>
</evidence>
<evidence type="ECO:0000313" key="4">
    <source>
        <dbReference type="Proteomes" id="UP000271087"/>
    </source>
</evidence>
<dbReference type="AlphaFoldDB" id="A0A182EBY7"/>
<evidence type="ECO:0000259" key="2">
    <source>
        <dbReference type="PROSITE" id="PS50202"/>
    </source>
</evidence>
<dbReference type="InterPro" id="IPR013783">
    <property type="entry name" value="Ig-like_fold"/>
</dbReference>
<sequence length="254" mass="28454">MVGNIDSKHIAIDDVLSGQFKRHAKEWTANRQSRHKYTSKDVTSNTLTSGETMLNSLKTVPNESCIATAFNTIKLNHTTHSTARLCSSRIGGNEREIEDGRAEVVGQHSTLATAVGKTFARNHQLTDCTANPASRIEGLVSFPDSQVMIRKGHIGPAILAFTNNYKKPVIWALKTNAIRRLVAFPTVGIIPPSETVQIKVDLVEQIPRKILKDRLSLEYFVIDQKVISENNYNNFFHHNKSTRMKKSLEVVYVQ</sequence>
<dbReference type="OrthoDB" id="5823282at2759"/>
<keyword evidence="4" id="KW-1185">Reference proteome</keyword>
<keyword evidence="1" id="KW-0963">Cytoplasm</keyword>
<comment type="function">
    <text evidence="1">Central component in molecular interactions underlying sperm crawling. Forms an extensive filament system that extends from sperm villipoda, along the leading edge of the pseudopod.</text>
</comment>
<keyword evidence="1" id="KW-0206">Cytoskeleton</keyword>
<organism evidence="5">
    <name type="scientific">Onchocerca ochengi</name>
    <name type="common">Filarial nematode worm</name>
    <dbReference type="NCBI Taxonomy" id="42157"/>
    <lineage>
        <taxon>Eukaryota</taxon>
        <taxon>Metazoa</taxon>
        <taxon>Ecdysozoa</taxon>
        <taxon>Nematoda</taxon>
        <taxon>Chromadorea</taxon>
        <taxon>Rhabditida</taxon>
        <taxon>Spirurina</taxon>
        <taxon>Spiruromorpha</taxon>
        <taxon>Filarioidea</taxon>
        <taxon>Onchocercidae</taxon>
        <taxon>Onchocerca</taxon>
    </lineage>
</organism>
<feature type="domain" description="MSP" evidence="2">
    <location>
        <begin position="127"/>
        <end position="253"/>
    </location>
</feature>
<evidence type="ECO:0000313" key="3">
    <source>
        <dbReference type="EMBL" id="VDK78187.1"/>
    </source>
</evidence>
<dbReference type="WBParaSite" id="nOo.2.0.1.t05577-RA">
    <property type="protein sequence ID" value="nOo.2.0.1.t05577-RA"/>
    <property type="gene ID" value="nOo.2.0.1.g05577"/>
</dbReference>
<dbReference type="PROSITE" id="PS50202">
    <property type="entry name" value="MSP"/>
    <property type="match status" value="1"/>
</dbReference>
<reference evidence="3 4" key="2">
    <citation type="submission" date="2018-08" db="EMBL/GenBank/DDBJ databases">
        <authorList>
            <person name="Laetsch R D."/>
            <person name="Stevens L."/>
            <person name="Kumar S."/>
            <person name="Blaxter L. M."/>
        </authorList>
    </citation>
    <scope>NUCLEOTIDE SEQUENCE [LARGE SCALE GENOMIC DNA]</scope>
</reference>